<dbReference type="InterPro" id="IPR056592">
    <property type="entry name" value="Beta-prop_At3g26010-like"/>
</dbReference>
<dbReference type="Pfam" id="PF24750">
    <property type="entry name" value="b-prop_At3g26010-like"/>
    <property type="match status" value="1"/>
</dbReference>
<protein>
    <recommendedName>
        <fullName evidence="1">F-box protein At3g26010-like beta-propeller domain-containing protein</fullName>
    </recommendedName>
</protein>
<proteinExistence type="predicted"/>
<sequence>MDPSGSKKRASAATAAADLTDDLIVDILSRLPVKSICRFKCHRKKLPQTQLSGFFYPRYLLDHEDEITAIPDFVGISGAEEVPFPDPSLPFLPGYRWIRSKDSCGGLLLCGCWKVNPRDEFNYVVCNPAADKWVVLPEPPDDGSSVSTIRLCFDPAIFSHFHVFQLLEEDQYGYITGLDIYSSETGAWSHKENGWGDEVVPVESGGVFMNGMLHLLSHESTILAVDTEGKTWSIIPLLESMGFEKFCHGPIASWKHITNKISVWILEDYSAGQWIFKYNISTSQLFGEVDLMMERDYSLITIHPEANVVFFVSNSEDLLMSYDMDREPIYNTFLPYLPYVPFFHGLADQD</sequence>
<reference evidence="2" key="1">
    <citation type="journal article" date="2012" name="Nat. Biotechnol.">
        <title>Reference genome sequence of the model plant Setaria.</title>
        <authorList>
            <person name="Bennetzen J.L."/>
            <person name="Schmutz J."/>
            <person name="Wang H."/>
            <person name="Percifield R."/>
            <person name="Hawkins J."/>
            <person name="Pontaroli A.C."/>
            <person name="Estep M."/>
            <person name="Feng L."/>
            <person name="Vaughn J.N."/>
            <person name="Grimwood J."/>
            <person name="Jenkins J."/>
            <person name="Barry K."/>
            <person name="Lindquist E."/>
            <person name="Hellsten U."/>
            <person name="Deshpande S."/>
            <person name="Wang X."/>
            <person name="Wu X."/>
            <person name="Mitros T."/>
            <person name="Triplett J."/>
            <person name="Yang X."/>
            <person name="Ye C.Y."/>
            <person name="Mauro-Herrera M."/>
            <person name="Wang L."/>
            <person name="Li P."/>
            <person name="Sharma M."/>
            <person name="Sharma R."/>
            <person name="Ronald P.C."/>
            <person name="Panaud O."/>
            <person name="Kellogg E.A."/>
            <person name="Brutnell T.P."/>
            <person name="Doust A.N."/>
            <person name="Tuskan G.A."/>
            <person name="Rokhsar D."/>
            <person name="Devos K.M."/>
        </authorList>
    </citation>
    <scope>NUCLEOTIDE SEQUENCE [LARGE SCALE GENOMIC DNA]</scope>
    <source>
        <strain evidence="2">Yugu1</strain>
    </source>
</reference>
<reference evidence="2" key="2">
    <citation type="submission" date="2015-07" db="EMBL/GenBank/DDBJ databases">
        <authorList>
            <person name="Noorani M."/>
        </authorList>
    </citation>
    <scope>NUCLEOTIDE SEQUENCE</scope>
    <source>
        <strain evidence="2">Yugu1</strain>
    </source>
</reference>
<evidence type="ECO:0000259" key="1">
    <source>
        <dbReference type="Pfam" id="PF24750"/>
    </source>
</evidence>
<dbReference type="PANTHER" id="PTHR35546">
    <property type="entry name" value="F-BOX PROTEIN INTERACTION DOMAIN PROTEIN-RELATED"/>
    <property type="match status" value="1"/>
</dbReference>
<evidence type="ECO:0000313" key="2">
    <source>
        <dbReference type="EMBL" id="RCV42095.1"/>
    </source>
</evidence>
<dbReference type="OrthoDB" id="677437at2759"/>
<dbReference type="InterPro" id="IPR017451">
    <property type="entry name" value="F-box-assoc_interact_dom"/>
</dbReference>
<dbReference type="PANTHER" id="PTHR35546:SF105">
    <property type="entry name" value="OS05G0139200 PROTEIN"/>
    <property type="match status" value="1"/>
</dbReference>
<feature type="domain" description="F-box protein At3g26010-like beta-propeller" evidence="1">
    <location>
        <begin position="105"/>
        <end position="326"/>
    </location>
</feature>
<dbReference type="STRING" id="4555.A0A368SI36"/>
<dbReference type="InterPro" id="IPR036047">
    <property type="entry name" value="F-box-like_dom_sf"/>
</dbReference>
<gene>
    <name evidence="2" type="ORF">SETIT_9G188000v2</name>
</gene>
<dbReference type="SUPFAM" id="SSF81383">
    <property type="entry name" value="F-box domain"/>
    <property type="match status" value="1"/>
</dbReference>
<organism evidence="2">
    <name type="scientific">Setaria italica</name>
    <name type="common">Foxtail millet</name>
    <name type="synonym">Panicum italicum</name>
    <dbReference type="NCBI Taxonomy" id="4555"/>
    <lineage>
        <taxon>Eukaryota</taxon>
        <taxon>Viridiplantae</taxon>
        <taxon>Streptophyta</taxon>
        <taxon>Embryophyta</taxon>
        <taxon>Tracheophyta</taxon>
        <taxon>Spermatophyta</taxon>
        <taxon>Magnoliopsida</taxon>
        <taxon>Liliopsida</taxon>
        <taxon>Poales</taxon>
        <taxon>Poaceae</taxon>
        <taxon>PACMAD clade</taxon>
        <taxon>Panicoideae</taxon>
        <taxon>Panicodae</taxon>
        <taxon>Paniceae</taxon>
        <taxon>Cenchrinae</taxon>
        <taxon>Setaria</taxon>
    </lineage>
</organism>
<accession>A0A368SI36</accession>
<dbReference type="AlphaFoldDB" id="A0A368SI36"/>
<dbReference type="NCBIfam" id="TIGR01640">
    <property type="entry name" value="F_box_assoc_1"/>
    <property type="match status" value="1"/>
</dbReference>
<dbReference type="InterPro" id="IPR055290">
    <property type="entry name" value="At3g26010-like"/>
</dbReference>
<name>A0A368SI36_SETIT</name>
<dbReference type="EMBL" id="CM003536">
    <property type="protein sequence ID" value="RCV42095.1"/>
    <property type="molecule type" value="Genomic_DNA"/>
</dbReference>